<name>A0ABR8Z7B4_9FLAO</name>
<evidence type="ECO:0000313" key="1">
    <source>
        <dbReference type="EMBL" id="MBD8081102.1"/>
    </source>
</evidence>
<reference evidence="1 2" key="1">
    <citation type="submission" date="2020-09" db="EMBL/GenBank/DDBJ databases">
        <title>Genome seq and assembly of Chryseobacterium sp.</title>
        <authorList>
            <person name="Chhetri G."/>
        </authorList>
    </citation>
    <scope>NUCLEOTIDE SEQUENCE [LARGE SCALE GENOMIC DNA]</scope>
    <source>
        <strain evidence="1 2">GCR10</strain>
    </source>
</reference>
<dbReference type="RefSeq" id="WP_191734918.1">
    <property type="nucleotide sequence ID" value="NZ_JACYFS010000001.1"/>
</dbReference>
<protein>
    <recommendedName>
        <fullName evidence="3">KTSC domain-containing protein</fullName>
    </recommendedName>
</protein>
<organism evidence="1 2">
    <name type="scientific">Chryseobacterium caseinilyticum</name>
    <dbReference type="NCBI Taxonomy" id="2771428"/>
    <lineage>
        <taxon>Bacteria</taxon>
        <taxon>Pseudomonadati</taxon>
        <taxon>Bacteroidota</taxon>
        <taxon>Flavobacteriia</taxon>
        <taxon>Flavobacteriales</taxon>
        <taxon>Weeksellaceae</taxon>
        <taxon>Chryseobacterium group</taxon>
        <taxon>Chryseobacterium</taxon>
    </lineage>
</organism>
<evidence type="ECO:0008006" key="3">
    <source>
        <dbReference type="Google" id="ProtNLM"/>
    </source>
</evidence>
<dbReference type="EMBL" id="JACYFS010000001">
    <property type="protein sequence ID" value="MBD8081102.1"/>
    <property type="molecule type" value="Genomic_DNA"/>
</dbReference>
<proteinExistence type="predicted"/>
<comment type="caution">
    <text evidence="1">The sequence shown here is derived from an EMBL/GenBank/DDBJ whole genome shotgun (WGS) entry which is preliminary data.</text>
</comment>
<evidence type="ECO:0000313" key="2">
    <source>
        <dbReference type="Proteomes" id="UP000637299"/>
    </source>
</evidence>
<keyword evidence="2" id="KW-1185">Reference proteome</keyword>
<dbReference type="Proteomes" id="UP000637299">
    <property type="component" value="Unassembled WGS sequence"/>
</dbReference>
<gene>
    <name evidence="1" type="ORF">IC610_01560</name>
</gene>
<sequence>MKKTNCSVPPTRQAQREAFGYLSFNVSLINLDIVGVKLRESGEFVVLMYRGAHKVGYIYEGEKLTPKQAFITYDDAPDNYNEFDKYIEFYQDRLEVLAPIPDNYVFINDQEIVQTKHNDL</sequence>
<accession>A0ABR8Z7B4</accession>